<dbReference type="AlphaFoldDB" id="A0AAJ0FJ27"/>
<dbReference type="PANTHER" id="PTHR23023">
    <property type="entry name" value="DIMETHYLANILINE MONOOXYGENASE"/>
    <property type="match status" value="1"/>
</dbReference>
<dbReference type="RefSeq" id="XP_060281196.1">
    <property type="nucleotide sequence ID" value="XM_060431761.1"/>
</dbReference>
<feature type="region of interest" description="Disordered" evidence="6">
    <location>
        <begin position="406"/>
        <end position="431"/>
    </location>
</feature>
<evidence type="ECO:0000256" key="3">
    <source>
        <dbReference type="ARBA" id="ARBA00022827"/>
    </source>
</evidence>
<dbReference type="PRINTS" id="PR00370">
    <property type="entry name" value="FMOXYGENASE"/>
</dbReference>
<feature type="compositionally biased region" description="Low complexity" evidence="6">
    <location>
        <begin position="408"/>
        <end position="420"/>
    </location>
</feature>
<dbReference type="InterPro" id="IPR020946">
    <property type="entry name" value="Flavin_mOase-like"/>
</dbReference>
<evidence type="ECO:0000256" key="5">
    <source>
        <dbReference type="ARBA" id="ARBA00023002"/>
    </source>
</evidence>
<keyword evidence="4" id="KW-0521">NADP</keyword>
<evidence type="ECO:0000313" key="9">
    <source>
        <dbReference type="Proteomes" id="UP001244011"/>
    </source>
</evidence>
<keyword evidence="5" id="KW-0560">Oxidoreductase</keyword>
<comment type="caution">
    <text evidence="8">The sequence shown here is derived from an EMBL/GenBank/DDBJ whole genome shotgun (WGS) entry which is preliminary data.</text>
</comment>
<keyword evidence="2" id="KW-0285">Flavoprotein</keyword>
<proteinExistence type="inferred from homology"/>
<evidence type="ECO:0000256" key="7">
    <source>
        <dbReference type="SAM" id="Phobius"/>
    </source>
</evidence>
<protein>
    <recommendedName>
        <fullName evidence="10">FAD/NAD(P)-binding domain-containing protein</fullName>
    </recommendedName>
</protein>
<dbReference type="GO" id="GO:0050660">
    <property type="term" value="F:flavin adenine dinucleotide binding"/>
    <property type="evidence" value="ECO:0007669"/>
    <property type="project" value="InterPro"/>
</dbReference>
<sequence>MRVAVIGAGASGLVTLKYLKTAHQFFPVKPIETMLFESESAVGGTFAHRTYEDAEVCKPHMRKGLVSSKQLTTFSDFRPRKDDPDFLSAERYVEYLNEYCDHFDLWPSINLSTPVLSVRRREGGGHVIRYRKGAEEMTWECDAIAVCSGLHVTPSIPDLPGVENIPVVMHSSEFKARKDFGVGTTVAVLGTGETGIDVAHLAVTSPTKQVVLCHRDGFLGAPKVMITPVTFPILGRKADPNYVNVPVDVSQASLFDSMYVHPLMRDTMFLWNYYNVVIRTALWLCTGSYHGYDQWVGGISKERYHASKVFFNKAAAKAMPYISEPYRPTKPSLIQRIRSSILQCELEQVPAGRTIDLAPWPTHVDDTGALHFRDNGRPEYARMKDTTIRPDVLVFATGYTQTFPFLHSPNQPSSSSSSSSPPYPRASDANVRDIWRRGDPTVAFVGFIRPAFGAIPSLAEMQAQLWVMALSAPAAIPRPLLPADEGHYRLCPPPGARIAYGVDHETYAYQLALDMGSAPSFGEVVAAGWRGAPGEKGLWWKLPVIWAAGAQFNAKFRIRGPYRWDGAVGVLGGELWETISRRGGFLGNFTLAVVPIVSLGIINLGLCVYSGVVGTVRGVFGLLTWPFRRRSRELPTAEGYIRL</sequence>
<dbReference type="EMBL" id="MU839017">
    <property type="protein sequence ID" value="KAK1764983.1"/>
    <property type="molecule type" value="Genomic_DNA"/>
</dbReference>
<accession>A0AAJ0FJ27</accession>
<reference evidence="8" key="1">
    <citation type="submission" date="2023-06" db="EMBL/GenBank/DDBJ databases">
        <title>Genome-scale phylogeny and comparative genomics of the fungal order Sordariales.</title>
        <authorList>
            <consortium name="Lawrence Berkeley National Laboratory"/>
            <person name="Hensen N."/>
            <person name="Bonometti L."/>
            <person name="Westerberg I."/>
            <person name="Brannstrom I.O."/>
            <person name="Guillou S."/>
            <person name="Cros-Aarteil S."/>
            <person name="Calhoun S."/>
            <person name="Haridas S."/>
            <person name="Kuo A."/>
            <person name="Mondo S."/>
            <person name="Pangilinan J."/>
            <person name="Riley R."/>
            <person name="Labutti K."/>
            <person name="Andreopoulos B."/>
            <person name="Lipzen A."/>
            <person name="Chen C."/>
            <person name="Yanf M."/>
            <person name="Daum C."/>
            <person name="Ng V."/>
            <person name="Clum A."/>
            <person name="Steindorff A."/>
            <person name="Ohm R."/>
            <person name="Martin F."/>
            <person name="Silar P."/>
            <person name="Natvig D."/>
            <person name="Lalanne C."/>
            <person name="Gautier V."/>
            <person name="Ament-Velasquez S.L."/>
            <person name="Kruys A."/>
            <person name="Hutchinson M.I."/>
            <person name="Powell A.J."/>
            <person name="Barry K."/>
            <person name="Miller A.N."/>
            <person name="Grigoriev I.V."/>
            <person name="Debuchy R."/>
            <person name="Gladieux P."/>
            <person name="Thoren M.H."/>
            <person name="Johannesson H."/>
        </authorList>
    </citation>
    <scope>NUCLEOTIDE SEQUENCE</scope>
    <source>
        <strain evidence="8">8032-3</strain>
    </source>
</reference>
<keyword evidence="7" id="KW-0812">Transmembrane</keyword>
<dbReference type="InterPro" id="IPR050346">
    <property type="entry name" value="FMO-like"/>
</dbReference>
<evidence type="ECO:0000256" key="4">
    <source>
        <dbReference type="ARBA" id="ARBA00022857"/>
    </source>
</evidence>
<evidence type="ECO:0000256" key="6">
    <source>
        <dbReference type="SAM" id="MobiDB-lite"/>
    </source>
</evidence>
<evidence type="ECO:0000256" key="2">
    <source>
        <dbReference type="ARBA" id="ARBA00022630"/>
    </source>
</evidence>
<keyword evidence="7" id="KW-0472">Membrane</keyword>
<dbReference type="GeneID" id="85314948"/>
<dbReference type="SUPFAM" id="SSF51905">
    <property type="entry name" value="FAD/NAD(P)-binding domain"/>
    <property type="match status" value="1"/>
</dbReference>
<feature type="transmembrane region" description="Helical" evidence="7">
    <location>
        <begin position="585"/>
        <end position="602"/>
    </location>
</feature>
<dbReference type="GO" id="GO:0050661">
    <property type="term" value="F:NADP binding"/>
    <property type="evidence" value="ECO:0007669"/>
    <property type="project" value="InterPro"/>
</dbReference>
<dbReference type="Pfam" id="PF00743">
    <property type="entry name" value="FMO-like"/>
    <property type="match status" value="1"/>
</dbReference>
<evidence type="ECO:0000256" key="1">
    <source>
        <dbReference type="ARBA" id="ARBA00009183"/>
    </source>
</evidence>
<keyword evidence="7" id="KW-1133">Transmembrane helix</keyword>
<evidence type="ECO:0008006" key="10">
    <source>
        <dbReference type="Google" id="ProtNLM"/>
    </source>
</evidence>
<organism evidence="8 9">
    <name type="scientific">Phialemonium atrogriseum</name>
    <dbReference type="NCBI Taxonomy" id="1093897"/>
    <lineage>
        <taxon>Eukaryota</taxon>
        <taxon>Fungi</taxon>
        <taxon>Dikarya</taxon>
        <taxon>Ascomycota</taxon>
        <taxon>Pezizomycotina</taxon>
        <taxon>Sordariomycetes</taxon>
        <taxon>Sordariomycetidae</taxon>
        <taxon>Cephalothecales</taxon>
        <taxon>Cephalothecaceae</taxon>
        <taxon>Phialemonium</taxon>
    </lineage>
</organism>
<comment type="similarity">
    <text evidence="1">Belongs to the FMO family.</text>
</comment>
<gene>
    <name evidence="8" type="ORF">QBC33DRAFT_593780</name>
</gene>
<dbReference type="Gene3D" id="3.50.50.60">
    <property type="entry name" value="FAD/NAD(P)-binding domain"/>
    <property type="match status" value="3"/>
</dbReference>
<dbReference type="Proteomes" id="UP001244011">
    <property type="component" value="Unassembled WGS sequence"/>
</dbReference>
<dbReference type="GO" id="GO:0004499">
    <property type="term" value="F:N,N-dimethylaniline monooxygenase activity"/>
    <property type="evidence" value="ECO:0007669"/>
    <property type="project" value="InterPro"/>
</dbReference>
<dbReference type="InterPro" id="IPR036188">
    <property type="entry name" value="FAD/NAD-bd_sf"/>
</dbReference>
<dbReference type="InterPro" id="IPR000960">
    <property type="entry name" value="Flavin_mOase"/>
</dbReference>
<evidence type="ECO:0000313" key="8">
    <source>
        <dbReference type="EMBL" id="KAK1764983.1"/>
    </source>
</evidence>
<keyword evidence="9" id="KW-1185">Reference proteome</keyword>
<keyword evidence="3" id="KW-0274">FAD</keyword>
<name>A0AAJ0FJ27_9PEZI</name>